<name>G4YEK6_PHYSP</name>
<dbReference type="Proteomes" id="UP000002640">
    <property type="component" value="Unassembled WGS sequence"/>
</dbReference>
<dbReference type="AlphaFoldDB" id="G4YEK6"/>
<dbReference type="RefSeq" id="XP_009514558.1">
    <property type="nucleotide sequence ID" value="XM_009516263.1"/>
</dbReference>
<evidence type="ECO:0000313" key="2">
    <source>
        <dbReference type="Proteomes" id="UP000002640"/>
    </source>
</evidence>
<sequence>TTSKLAAYIDYRYWGTEVTLRLLAKILQREIFVVVAPLGLGDVNYQIFQPTEAAKSGETFSSVKERNY</sequence>
<accession>G4YEK6</accession>
<feature type="non-terminal residue" evidence="1">
    <location>
        <position position="68"/>
    </location>
</feature>
<dbReference type="InParanoid" id="G4YEK6"/>
<reference evidence="1 2" key="1">
    <citation type="journal article" date="2006" name="Science">
        <title>Phytophthora genome sequences uncover evolutionary origins and mechanisms of pathogenesis.</title>
        <authorList>
            <person name="Tyler B.M."/>
            <person name="Tripathy S."/>
            <person name="Zhang X."/>
            <person name="Dehal P."/>
            <person name="Jiang R.H."/>
            <person name="Aerts A."/>
            <person name="Arredondo F.D."/>
            <person name="Baxter L."/>
            <person name="Bensasson D."/>
            <person name="Beynon J.L."/>
            <person name="Chapman J."/>
            <person name="Damasceno C.M."/>
            <person name="Dorrance A.E."/>
            <person name="Dou D."/>
            <person name="Dickerman A.W."/>
            <person name="Dubchak I.L."/>
            <person name="Garbelotto M."/>
            <person name="Gijzen M."/>
            <person name="Gordon S.G."/>
            <person name="Govers F."/>
            <person name="Grunwald N.J."/>
            <person name="Huang W."/>
            <person name="Ivors K.L."/>
            <person name="Jones R.W."/>
            <person name="Kamoun S."/>
            <person name="Krampis K."/>
            <person name="Lamour K.H."/>
            <person name="Lee M.K."/>
            <person name="McDonald W.H."/>
            <person name="Medina M."/>
            <person name="Meijer H.J."/>
            <person name="Nordberg E.K."/>
            <person name="Maclean D.J."/>
            <person name="Ospina-Giraldo M.D."/>
            <person name="Morris P.F."/>
            <person name="Phuntumart V."/>
            <person name="Putnam N.H."/>
            <person name="Rash S."/>
            <person name="Rose J.K."/>
            <person name="Sakihama Y."/>
            <person name="Salamov A.A."/>
            <person name="Savidor A."/>
            <person name="Scheuring C.F."/>
            <person name="Smith B.M."/>
            <person name="Sobral B.W."/>
            <person name="Terry A."/>
            <person name="Torto-Alalibo T.A."/>
            <person name="Win J."/>
            <person name="Xu Z."/>
            <person name="Zhang H."/>
            <person name="Grigoriev I.V."/>
            <person name="Rokhsar D.S."/>
            <person name="Boore J.L."/>
        </authorList>
    </citation>
    <scope>NUCLEOTIDE SEQUENCE [LARGE SCALE GENOMIC DNA]</scope>
    <source>
        <strain evidence="1 2">P6497</strain>
    </source>
</reference>
<proteinExistence type="predicted"/>
<dbReference type="GeneID" id="20651026"/>
<organism evidence="1 2">
    <name type="scientific">Phytophthora sojae (strain P6497)</name>
    <name type="common">Soybean stem and root rot agent</name>
    <name type="synonym">Phytophthora megasperma f. sp. glycines</name>
    <dbReference type="NCBI Taxonomy" id="1094619"/>
    <lineage>
        <taxon>Eukaryota</taxon>
        <taxon>Sar</taxon>
        <taxon>Stramenopiles</taxon>
        <taxon>Oomycota</taxon>
        <taxon>Peronosporomycetes</taxon>
        <taxon>Peronosporales</taxon>
        <taxon>Peronosporaceae</taxon>
        <taxon>Phytophthora</taxon>
    </lineage>
</organism>
<gene>
    <name evidence="1" type="ORF">PHYSODRAFT_389141</name>
</gene>
<protein>
    <submittedName>
        <fullName evidence="1">Uncharacterized protein</fullName>
    </submittedName>
</protein>
<keyword evidence="2" id="KW-1185">Reference proteome</keyword>
<feature type="non-terminal residue" evidence="1">
    <location>
        <position position="1"/>
    </location>
</feature>
<dbReference type="KEGG" id="psoj:PHYSODRAFT_389141"/>
<dbReference type="EMBL" id="JH159151">
    <property type="protein sequence ID" value="EGZ27283.1"/>
    <property type="molecule type" value="Genomic_DNA"/>
</dbReference>
<dbReference type="SMR" id="G4YEK6"/>
<evidence type="ECO:0000313" key="1">
    <source>
        <dbReference type="EMBL" id="EGZ27283.1"/>
    </source>
</evidence>